<evidence type="ECO:0000313" key="3">
    <source>
        <dbReference type="Proteomes" id="UP000274033"/>
    </source>
</evidence>
<name>A0A3N9UI73_9BACI</name>
<dbReference type="OrthoDB" id="2730772at2"/>
<sequence length="255" mass="30182">MKLEDIKQQLSQKLEQNSKINIVQMECWTIPVHTLQITYKPVIRSKMDILMKMLLISFQKGNFQHAEQLSEILLVEQLFIQDLMTKMLKTGLIEKGETHYQLTVKGLSQLSSGVFEEEQEPQTMELHYSPVHETFLYGDVEEVLDYEDFPEESYRYVHHNEELQLSNEQILKELRDNKANAESNEENQTQEIISSVDSIEEIQINDVPCIEFIEYNKEKDLYSARIWNSVEESWDEILEQQINSKDRPTWKESFK</sequence>
<reference evidence="2 3" key="1">
    <citation type="journal article" date="2013" name="J. Microbiol.">
        <title>Lysinibacillus chungkukjangi sp. nov., isolated from Chungkukjang, Korean fermented soybean food.</title>
        <authorList>
            <person name="Kim S.J."/>
            <person name="Jang Y.H."/>
            <person name="Hamada M."/>
            <person name="Ahn J.H."/>
            <person name="Weon H.Y."/>
            <person name="Suzuki K."/>
            <person name="Whang K.S."/>
            <person name="Kwon S.W."/>
        </authorList>
    </citation>
    <scope>NUCLEOTIDE SEQUENCE [LARGE SCALE GENOMIC DNA]</scope>
    <source>
        <strain evidence="2 3">MCCC 1A12701</strain>
    </source>
</reference>
<dbReference type="RefSeq" id="WP_124762717.1">
    <property type="nucleotide sequence ID" value="NZ_JAFBDY010000002.1"/>
</dbReference>
<feature type="coiled-coil region" evidence="1">
    <location>
        <begin position="160"/>
        <end position="191"/>
    </location>
</feature>
<organism evidence="2 3">
    <name type="scientific">Lysinibacillus composti</name>
    <dbReference type="NCBI Taxonomy" id="720633"/>
    <lineage>
        <taxon>Bacteria</taxon>
        <taxon>Bacillati</taxon>
        <taxon>Bacillota</taxon>
        <taxon>Bacilli</taxon>
        <taxon>Bacillales</taxon>
        <taxon>Bacillaceae</taxon>
        <taxon>Lysinibacillus</taxon>
    </lineage>
</organism>
<protein>
    <submittedName>
        <fullName evidence="2">Uncharacterized protein</fullName>
    </submittedName>
</protein>
<proteinExistence type="predicted"/>
<keyword evidence="3" id="KW-1185">Reference proteome</keyword>
<dbReference type="Proteomes" id="UP000274033">
    <property type="component" value="Unassembled WGS sequence"/>
</dbReference>
<keyword evidence="1" id="KW-0175">Coiled coil</keyword>
<dbReference type="AlphaFoldDB" id="A0A3N9UI73"/>
<evidence type="ECO:0000256" key="1">
    <source>
        <dbReference type="SAM" id="Coils"/>
    </source>
</evidence>
<evidence type="ECO:0000313" key="2">
    <source>
        <dbReference type="EMBL" id="RQW75705.1"/>
    </source>
</evidence>
<gene>
    <name evidence="2" type="ORF">EBB45_03535</name>
</gene>
<comment type="caution">
    <text evidence="2">The sequence shown here is derived from an EMBL/GenBank/DDBJ whole genome shotgun (WGS) entry which is preliminary data.</text>
</comment>
<accession>A0A3N9UI73</accession>
<dbReference type="EMBL" id="RRCT01000002">
    <property type="protein sequence ID" value="RQW75705.1"/>
    <property type="molecule type" value="Genomic_DNA"/>
</dbReference>